<dbReference type="EMBL" id="MT142772">
    <property type="protein sequence ID" value="QJA88352.1"/>
    <property type="molecule type" value="Genomic_DNA"/>
</dbReference>
<sequence length="86" mass="9970">MTARQNTHQDAAELARLWLSRQCQDPARALYVYHAPGQLDIGTEPPPGMELADGRRIMPNWTQQEARNHIQMVLRYTPYLTERRPA</sequence>
<accession>A0A6M3JNJ4</accession>
<evidence type="ECO:0000313" key="2">
    <source>
        <dbReference type="EMBL" id="QJA88352.1"/>
    </source>
</evidence>
<name>A0A6M3JNJ4_9ZZZZ</name>
<proteinExistence type="predicted"/>
<organism evidence="1">
    <name type="scientific">viral metagenome</name>
    <dbReference type="NCBI Taxonomy" id="1070528"/>
    <lineage>
        <taxon>unclassified sequences</taxon>
        <taxon>metagenomes</taxon>
        <taxon>organismal metagenomes</taxon>
    </lineage>
</organism>
<dbReference type="AlphaFoldDB" id="A0A6M3JNJ4"/>
<reference evidence="1" key="1">
    <citation type="submission" date="2020-03" db="EMBL/GenBank/DDBJ databases">
        <title>The deep terrestrial virosphere.</title>
        <authorList>
            <person name="Holmfeldt K."/>
            <person name="Nilsson E."/>
            <person name="Simone D."/>
            <person name="Lopez-Fernandez M."/>
            <person name="Wu X."/>
            <person name="de Brujin I."/>
            <person name="Lundin D."/>
            <person name="Andersson A."/>
            <person name="Bertilsson S."/>
            <person name="Dopson M."/>
        </authorList>
    </citation>
    <scope>NUCLEOTIDE SEQUENCE</scope>
    <source>
        <strain evidence="1">MM415A03618</strain>
        <strain evidence="2">MM415B02779</strain>
    </source>
</reference>
<gene>
    <name evidence="1" type="ORF">MM415A03618_0002</name>
    <name evidence="2" type="ORF">MM415B02779_0013</name>
</gene>
<protein>
    <submittedName>
        <fullName evidence="1">Uncharacterized protein</fullName>
    </submittedName>
</protein>
<dbReference type="EMBL" id="MT141809">
    <property type="protein sequence ID" value="QJA70635.1"/>
    <property type="molecule type" value="Genomic_DNA"/>
</dbReference>
<evidence type="ECO:0000313" key="1">
    <source>
        <dbReference type="EMBL" id="QJA70635.1"/>
    </source>
</evidence>